<accession>A0A1Q9DBC0</accession>
<evidence type="ECO:0000313" key="2">
    <source>
        <dbReference type="EMBL" id="OLP92481.1"/>
    </source>
</evidence>
<sequence>MPSESDATDFTATAMHSVQLVCSTRIFGLTTVILTILLLIHMGICTLLNDKAVSPPAQFRSFVSDADDYLYFMQLSRSAKAKDLAKSAAKESYRLGGCQMVSSSALDTTRMMDGVTSDGQLLCFGHNTHDGRCGVPEELGQMVSSSALDTTRMMDGQMVSSSALDTTRMMDGQMVSSSALDTTRMMDGVAAELMMVIPKKMRQKKQHAKDIKAKAFAKATAKAAAAFLEWMVDLNTQMQAKFVENLTADMFVPPGKTSLLDRPVAGEDIEAVATAKAKAKAKPDVHRNQSILLQLRAKDQDMISEFNKGEIVILLKVLTEDMGIEDCVMMITGGGTDLRSDPGHSCLLHERFAEHGYAHPLRADFFGSMILSLFQEQGIAIDVAEFHAAH</sequence>
<organism evidence="2 3">
    <name type="scientific">Symbiodinium microadriaticum</name>
    <name type="common">Dinoflagellate</name>
    <name type="synonym">Zooxanthella microadriatica</name>
    <dbReference type="NCBI Taxonomy" id="2951"/>
    <lineage>
        <taxon>Eukaryota</taxon>
        <taxon>Sar</taxon>
        <taxon>Alveolata</taxon>
        <taxon>Dinophyceae</taxon>
        <taxon>Suessiales</taxon>
        <taxon>Symbiodiniaceae</taxon>
        <taxon>Symbiodinium</taxon>
    </lineage>
</organism>
<name>A0A1Q9DBC0_SYMMI</name>
<evidence type="ECO:0000256" key="1">
    <source>
        <dbReference type="SAM" id="Phobius"/>
    </source>
</evidence>
<reference evidence="2 3" key="1">
    <citation type="submission" date="2016-02" db="EMBL/GenBank/DDBJ databases">
        <title>Genome analysis of coral dinoflagellate symbionts highlights evolutionary adaptations to a symbiotic lifestyle.</title>
        <authorList>
            <person name="Aranda M."/>
            <person name="Li Y."/>
            <person name="Liew Y.J."/>
            <person name="Baumgarten S."/>
            <person name="Simakov O."/>
            <person name="Wilson M."/>
            <person name="Piel J."/>
            <person name="Ashoor H."/>
            <person name="Bougouffa S."/>
            <person name="Bajic V.B."/>
            <person name="Ryu T."/>
            <person name="Ravasi T."/>
            <person name="Bayer T."/>
            <person name="Micklem G."/>
            <person name="Kim H."/>
            <person name="Bhak J."/>
            <person name="Lajeunesse T.C."/>
            <person name="Voolstra C.R."/>
        </authorList>
    </citation>
    <scope>NUCLEOTIDE SEQUENCE [LARGE SCALE GENOMIC DNA]</scope>
    <source>
        <strain evidence="2 3">CCMP2467</strain>
    </source>
</reference>
<dbReference type="AlphaFoldDB" id="A0A1Q9DBC0"/>
<gene>
    <name evidence="2" type="ORF">AK812_SmicGene25717</name>
</gene>
<dbReference type="EMBL" id="LSRX01000620">
    <property type="protein sequence ID" value="OLP92481.1"/>
    <property type="molecule type" value="Genomic_DNA"/>
</dbReference>
<comment type="caution">
    <text evidence="2">The sequence shown here is derived from an EMBL/GenBank/DDBJ whole genome shotgun (WGS) entry which is preliminary data.</text>
</comment>
<evidence type="ECO:0000313" key="3">
    <source>
        <dbReference type="Proteomes" id="UP000186817"/>
    </source>
</evidence>
<keyword evidence="1" id="KW-0472">Membrane</keyword>
<keyword evidence="1" id="KW-1133">Transmembrane helix</keyword>
<keyword evidence="3" id="KW-1185">Reference proteome</keyword>
<protein>
    <submittedName>
        <fullName evidence="2">Uncharacterized protein</fullName>
    </submittedName>
</protein>
<dbReference type="Proteomes" id="UP000186817">
    <property type="component" value="Unassembled WGS sequence"/>
</dbReference>
<feature type="transmembrane region" description="Helical" evidence="1">
    <location>
        <begin position="26"/>
        <end position="48"/>
    </location>
</feature>
<proteinExistence type="predicted"/>
<keyword evidence="1" id="KW-0812">Transmembrane</keyword>